<organism evidence="1 2">
    <name type="scientific">Streptomyces malaysiensis</name>
    <dbReference type="NCBI Taxonomy" id="92644"/>
    <lineage>
        <taxon>Bacteria</taxon>
        <taxon>Bacillati</taxon>
        <taxon>Actinomycetota</taxon>
        <taxon>Actinomycetes</taxon>
        <taxon>Kitasatosporales</taxon>
        <taxon>Streptomycetaceae</taxon>
        <taxon>Streptomyces</taxon>
        <taxon>Streptomyces violaceusniger group</taxon>
    </lineage>
</organism>
<evidence type="ECO:0000313" key="2">
    <source>
        <dbReference type="Proteomes" id="UP000536624"/>
    </source>
</evidence>
<proteinExistence type="predicted"/>
<accession>A0A7X5X6Y9</accession>
<dbReference type="AlphaFoldDB" id="A0A7X5X6Y9"/>
<reference evidence="1 2" key="1">
    <citation type="submission" date="2020-02" db="EMBL/GenBank/DDBJ databases">
        <title>Streptomyces malaysiensis DSM14702 (JHCC583434, PFL_A843) Genome sequencing and assembly.</title>
        <authorList>
            <person name="Samborskyy M."/>
        </authorList>
    </citation>
    <scope>NUCLEOTIDE SEQUENCE [LARGE SCALE GENOMIC DNA]</scope>
    <source>
        <strain evidence="1 2">DSM 14702</strain>
    </source>
</reference>
<evidence type="ECO:0000313" key="1">
    <source>
        <dbReference type="EMBL" id="NIY67774.1"/>
    </source>
</evidence>
<comment type="caution">
    <text evidence="1">The sequence shown here is derived from an EMBL/GenBank/DDBJ whole genome shotgun (WGS) entry which is preliminary data.</text>
</comment>
<dbReference type="Proteomes" id="UP000536624">
    <property type="component" value="Unassembled WGS sequence"/>
</dbReference>
<sequence>MRDRPASLLAPDSSVLLARLSRCVALACARPRKTPAAALRDPESVLQRFDQTVREVAELLGIRPPVAEQQAGVADEFGAHLELDRFHFVGRPRQIPCTVRIRHQVARFPGRSGPWQQPRLCAHLTTTIPCGAHTSSTRGTFSRRRSCRRSDP</sequence>
<name>A0A7X5X6Y9_STRMQ</name>
<protein>
    <submittedName>
        <fullName evidence="1">Uncharacterized protein</fullName>
    </submittedName>
</protein>
<gene>
    <name evidence="1" type="ORF">SMALB_5841</name>
</gene>
<dbReference type="EMBL" id="JAALLH010000001">
    <property type="protein sequence ID" value="NIY67774.1"/>
    <property type="molecule type" value="Genomic_DNA"/>
</dbReference>